<evidence type="ECO:0000313" key="3">
    <source>
        <dbReference type="Proteomes" id="UP000177622"/>
    </source>
</evidence>
<gene>
    <name evidence="2" type="ORF">PENARI_c018G09505</name>
</gene>
<dbReference type="AlphaFoldDB" id="A0A1F5LAT1"/>
<name>A0A1F5LAT1_PENAI</name>
<feature type="compositionally biased region" description="Basic and acidic residues" evidence="1">
    <location>
        <begin position="73"/>
        <end position="95"/>
    </location>
</feature>
<dbReference type="GeneID" id="34579367"/>
<dbReference type="EMBL" id="LXJU01000018">
    <property type="protein sequence ID" value="OGE50166.1"/>
    <property type="molecule type" value="Genomic_DNA"/>
</dbReference>
<protein>
    <submittedName>
        <fullName evidence="2">Uncharacterized protein</fullName>
    </submittedName>
</protein>
<evidence type="ECO:0000256" key="1">
    <source>
        <dbReference type="SAM" id="MobiDB-lite"/>
    </source>
</evidence>
<accession>A0A1F5LAT1</accession>
<dbReference type="Proteomes" id="UP000177622">
    <property type="component" value="Unassembled WGS sequence"/>
</dbReference>
<comment type="caution">
    <text evidence="2">The sequence shown here is derived from an EMBL/GenBank/DDBJ whole genome shotgun (WGS) entry which is preliminary data.</text>
</comment>
<dbReference type="RefSeq" id="XP_022485615.1">
    <property type="nucleotide sequence ID" value="XM_022634633.1"/>
</dbReference>
<keyword evidence="3" id="KW-1185">Reference proteome</keyword>
<feature type="compositionally biased region" description="Basic and acidic residues" evidence="1">
    <location>
        <begin position="24"/>
        <end position="43"/>
    </location>
</feature>
<proteinExistence type="predicted"/>
<feature type="compositionally biased region" description="Acidic residues" evidence="1">
    <location>
        <begin position="47"/>
        <end position="65"/>
    </location>
</feature>
<sequence length="132" mass="14835">MLRCMTRFDVGNAEGDLPTESPDQNERMEADIEAEARAPEHTPEPISDNEEGDDADSLPESDESLEGYGSRHAQHDQDDKEAEPEKDAEHDKDTEHGDEDDGNSTNPPLPSMGVISSQRLHRQPKRRRDEDE</sequence>
<evidence type="ECO:0000313" key="2">
    <source>
        <dbReference type="EMBL" id="OGE50166.1"/>
    </source>
</evidence>
<feature type="region of interest" description="Disordered" evidence="1">
    <location>
        <begin position="1"/>
        <end position="132"/>
    </location>
</feature>
<organism evidence="2 3">
    <name type="scientific">Penicillium arizonense</name>
    <dbReference type="NCBI Taxonomy" id="1835702"/>
    <lineage>
        <taxon>Eukaryota</taxon>
        <taxon>Fungi</taxon>
        <taxon>Dikarya</taxon>
        <taxon>Ascomycota</taxon>
        <taxon>Pezizomycotina</taxon>
        <taxon>Eurotiomycetes</taxon>
        <taxon>Eurotiomycetidae</taxon>
        <taxon>Eurotiales</taxon>
        <taxon>Aspergillaceae</taxon>
        <taxon>Penicillium</taxon>
    </lineage>
</organism>
<reference evidence="2 3" key="1">
    <citation type="journal article" date="2016" name="Sci. Rep.">
        <title>Penicillium arizonense, a new, genome sequenced fungal species, reveals a high chemical diversity in secreted metabolites.</title>
        <authorList>
            <person name="Grijseels S."/>
            <person name="Nielsen J.C."/>
            <person name="Randelovic M."/>
            <person name="Nielsen J."/>
            <person name="Nielsen K.F."/>
            <person name="Workman M."/>
            <person name="Frisvad J.C."/>
        </authorList>
    </citation>
    <scope>NUCLEOTIDE SEQUENCE [LARGE SCALE GENOMIC DNA]</scope>
    <source>
        <strain evidence="2 3">CBS 141311</strain>
    </source>
</reference>